<dbReference type="Pfam" id="PF06429">
    <property type="entry name" value="Flg_bbr_C"/>
    <property type="match status" value="1"/>
</dbReference>
<name>A0A6B8RBI4_9BACL</name>
<dbReference type="PANTHER" id="PTHR30033:SF1">
    <property type="entry name" value="FLAGELLAR HOOK-ASSOCIATED PROTEIN 1"/>
    <property type="match status" value="1"/>
</dbReference>
<evidence type="ECO:0000256" key="2">
    <source>
        <dbReference type="ARBA" id="ARBA00004613"/>
    </source>
</evidence>
<keyword evidence="11" id="KW-0966">Cell projection</keyword>
<keyword evidence="5 7" id="KW-0964">Secreted</keyword>
<dbReference type="RefSeq" id="WP_155698365.1">
    <property type="nucleotide sequence ID" value="NZ_CP034235.1"/>
</dbReference>
<evidence type="ECO:0000259" key="9">
    <source>
        <dbReference type="Pfam" id="PF06429"/>
    </source>
</evidence>
<dbReference type="PANTHER" id="PTHR30033">
    <property type="entry name" value="FLAGELLAR HOOK-ASSOCIATED PROTEIN 1"/>
    <property type="match status" value="1"/>
</dbReference>
<dbReference type="SUPFAM" id="SSF64518">
    <property type="entry name" value="Phase 1 flagellin"/>
    <property type="match status" value="1"/>
</dbReference>
<dbReference type="EMBL" id="CP034235">
    <property type="protein sequence ID" value="QGQ93517.1"/>
    <property type="molecule type" value="Genomic_DNA"/>
</dbReference>
<comment type="similarity">
    <text evidence="3 7">Belongs to the flagella basal body rod proteins family.</text>
</comment>
<dbReference type="GO" id="GO:0005576">
    <property type="term" value="C:extracellular region"/>
    <property type="evidence" value="ECO:0007669"/>
    <property type="project" value="UniProtKB-SubCell"/>
</dbReference>
<accession>A0A6B8RBI4</accession>
<evidence type="ECO:0000256" key="4">
    <source>
        <dbReference type="ARBA" id="ARBA00016244"/>
    </source>
</evidence>
<evidence type="ECO:0000259" key="8">
    <source>
        <dbReference type="Pfam" id="PF00460"/>
    </source>
</evidence>
<evidence type="ECO:0000313" key="11">
    <source>
        <dbReference type="EMBL" id="QGQ93517.1"/>
    </source>
</evidence>
<dbReference type="GO" id="GO:0005198">
    <property type="term" value="F:structural molecule activity"/>
    <property type="evidence" value="ECO:0007669"/>
    <property type="project" value="UniProtKB-UniRule"/>
</dbReference>
<keyword evidence="11" id="KW-0969">Cilium</keyword>
<keyword evidence="6 7" id="KW-0975">Bacterial flagellum</keyword>
<dbReference type="PRINTS" id="PR01005">
    <property type="entry name" value="FLGHOOKAP1"/>
</dbReference>
<dbReference type="Proteomes" id="UP000426246">
    <property type="component" value="Chromosome"/>
</dbReference>
<reference evidence="12" key="1">
    <citation type="submission" date="2018-11" db="EMBL/GenBank/DDBJ databases">
        <title>Complete genome sequence of Paenibacillus sp. ML311-T8.</title>
        <authorList>
            <person name="Nam Y.-D."/>
            <person name="Kang J."/>
            <person name="Chung W.-H."/>
            <person name="Park Y.S."/>
        </authorList>
    </citation>
    <scope>NUCLEOTIDE SEQUENCE [LARGE SCALE GENOMIC DNA]</scope>
    <source>
        <strain evidence="12">ML311-T8</strain>
    </source>
</reference>
<dbReference type="Pfam" id="PF22638">
    <property type="entry name" value="FlgK_D1"/>
    <property type="match status" value="1"/>
</dbReference>
<dbReference type="InterPro" id="IPR002371">
    <property type="entry name" value="FlgK"/>
</dbReference>
<organism evidence="11 12">
    <name type="scientific">Paenibacillus psychroresistens</name>
    <dbReference type="NCBI Taxonomy" id="1778678"/>
    <lineage>
        <taxon>Bacteria</taxon>
        <taxon>Bacillati</taxon>
        <taxon>Bacillota</taxon>
        <taxon>Bacilli</taxon>
        <taxon>Bacillales</taxon>
        <taxon>Paenibacillaceae</taxon>
        <taxon>Paenibacillus</taxon>
    </lineage>
</organism>
<evidence type="ECO:0000256" key="5">
    <source>
        <dbReference type="ARBA" id="ARBA00022525"/>
    </source>
</evidence>
<dbReference type="KEGG" id="ppsc:EHS13_00545"/>
<keyword evidence="11" id="KW-0282">Flagellum</keyword>
<dbReference type="Pfam" id="PF00460">
    <property type="entry name" value="Flg_bb_rod"/>
    <property type="match status" value="1"/>
</dbReference>
<dbReference type="InterPro" id="IPR001444">
    <property type="entry name" value="Flag_bb_rod_N"/>
</dbReference>
<dbReference type="OrthoDB" id="9802553at2"/>
<feature type="domain" description="Flagellar hook-associated protein FlgK helical" evidence="10">
    <location>
        <begin position="102"/>
        <end position="298"/>
    </location>
</feature>
<protein>
    <recommendedName>
        <fullName evidence="4 7">Flagellar hook-associated protein 1</fullName>
        <shortName evidence="7">HAP1</shortName>
    </recommendedName>
</protein>
<dbReference type="GO" id="GO:0009424">
    <property type="term" value="C:bacterial-type flagellum hook"/>
    <property type="evidence" value="ECO:0007669"/>
    <property type="project" value="UniProtKB-UniRule"/>
</dbReference>
<evidence type="ECO:0000259" key="10">
    <source>
        <dbReference type="Pfam" id="PF22638"/>
    </source>
</evidence>
<dbReference type="InterPro" id="IPR053927">
    <property type="entry name" value="FlgK_helical"/>
</dbReference>
<evidence type="ECO:0000313" key="12">
    <source>
        <dbReference type="Proteomes" id="UP000426246"/>
    </source>
</evidence>
<evidence type="ECO:0000256" key="1">
    <source>
        <dbReference type="ARBA" id="ARBA00004365"/>
    </source>
</evidence>
<evidence type="ECO:0000256" key="3">
    <source>
        <dbReference type="ARBA" id="ARBA00009677"/>
    </source>
</evidence>
<gene>
    <name evidence="7 11" type="primary">flgK</name>
    <name evidence="11" type="ORF">EHS13_00545</name>
</gene>
<proteinExistence type="inferred from homology"/>
<feature type="domain" description="Flagellar basal-body/hook protein C-terminal" evidence="9">
    <location>
        <begin position="482"/>
        <end position="521"/>
    </location>
</feature>
<keyword evidence="12" id="KW-1185">Reference proteome</keyword>
<feature type="domain" description="Flagellar basal body rod protein N-terminal" evidence="8">
    <location>
        <begin position="13"/>
        <end position="38"/>
    </location>
</feature>
<dbReference type="GO" id="GO:0044780">
    <property type="term" value="P:bacterial-type flagellum assembly"/>
    <property type="evidence" value="ECO:0007669"/>
    <property type="project" value="InterPro"/>
</dbReference>
<dbReference type="InterPro" id="IPR010930">
    <property type="entry name" value="Flg_bb/hook_C_dom"/>
</dbReference>
<dbReference type="NCBIfam" id="TIGR02492">
    <property type="entry name" value="flgK_ends"/>
    <property type="match status" value="1"/>
</dbReference>
<comment type="subcellular location">
    <subcellularLocation>
        <location evidence="1 7">Bacterial flagellum</location>
    </subcellularLocation>
    <subcellularLocation>
        <location evidence="2 7">Secreted</location>
    </subcellularLocation>
</comment>
<dbReference type="AlphaFoldDB" id="A0A6B8RBI4"/>
<evidence type="ECO:0000256" key="6">
    <source>
        <dbReference type="ARBA" id="ARBA00023143"/>
    </source>
</evidence>
<evidence type="ECO:0000256" key="7">
    <source>
        <dbReference type="RuleBase" id="RU362065"/>
    </source>
</evidence>
<sequence length="528" mass="57659">MRSTFTGIEIAKRSLFTQQAALQTTGHNIANANTRGYTRQVVNMVAAKPLEAVGLMRSTVPGQMGQGVEFDHIDRIREKFLDNQFQNENKNLGDWEIRRDTLDKLEAIVAEPSDTGIRQVIEGFWNSWQELSKSPENLTARVLVKERALALTDAFNHTGKQLDDLSKDLTENIEVKVNQSNSYAGQIAKLNNEIFRVEGLGDNANDLRDQRDLLVDDLSKIINVTVTEDPSGYNVKMGTIELVNGKDVTSTLTSAIFNASFADGNLDSGEVHGMIQSRDVNVANFKFQLDSMMKVIATGDINVTLPKGTVIPEGTSFDGITTYTGSVEDRTITSPMEVTVAGINGLHSLGYSGIGGVVKTGVPFFTLKPGSTEFNATSVTVNQDILDNVANISTSTRTFMDSDGVEKVVKGNNDMALLVSAVRNQKVNFEPSPSGNPILTDGTFDEFYRSLVGELGVQSQEATRQATNQKVLVDQVDSNRQSVSGVSLDEEMANMIKYQHAYNAAARSLTTFDEMLDKVINSMGVVGR</sequence>